<accession>A0A419W2T5</accession>
<gene>
    <name evidence="1" type="ORF">BC643_0081</name>
</gene>
<comment type="caution">
    <text evidence="1">The sequence shown here is derived from an EMBL/GenBank/DDBJ whole genome shotgun (WGS) entry which is preliminary data.</text>
</comment>
<keyword evidence="2" id="KW-1185">Reference proteome</keyword>
<evidence type="ECO:0000313" key="1">
    <source>
        <dbReference type="EMBL" id="RKD89749.1"/>
    </source>
</evidence>
<dbReference type="PANTHER" id="PTHR37833:SF1">
    <property type="entry name" value="SIGNAL PEPTIDE PROTEIN"/>
    <property type="match status" value="1"/>
</dbReference>
<dbReference type="Gene3D" id="2.60.40.10">
    <property type="entry name" value="Immunoglobulins"/>
    <property type="match status" value="1"/>
</dbReference>
<reference evidence="1 2" key="1">
    <citation type="submission" date="2018-09" db="EMBL/GenBank/DDBJ databases">
        <title>Genomic Encyclopedia of Archaeal and Bacterial Type Strains, Phase II (KMG-II): from individual species to whole genera.</title>
        <authorList>
            <person name="Goeker M."/>
        </authorList>
    </citation>
    <scope>NUCLEOTIDE SEQUENCE [LARGE SCALE GENOMIC DNA]</scope>
    <source>
        <strain evidence="1 2">DSM 27148</strain>
    </source>
</reference>
<dbReference type="Proteomes" id="UP000283387">
    <property type="component" value="Unassembled WGS sequence"/>
</dbReference>
<dbReference type="InterPro" id="IPR011467">
    <property type="entry name" value="DUF1573"/>
</dbReference>
<name>A0A419W2T5_9BACT</name>
<dbReference type="RefSeq" id="WP_120271203.1">
    <property type="nucleotide sequence ID" value="NZ_RAPN01000001.1"/>
</dbReference>
<dbReference type="PROSITE" id="PS51257">
    <property type="entry name" value="PROKAR_LIPOPROTEIN"/>
    <property type="match status" value="1"/>
</dbReference>
<sequence>MKLFIFILILLGFQACKSSTKSNDYSKEPKGDPKFAIQEEIHNFGTVHAGEVLSYSFRFTNEGTGNLVIDSTKVDCGCLEISYPPEAVKAGDYNFIEVVFNSSGEVGNVVKQIQVFANDGNEPQKLMITARVENELINLYN</sequence>
<organism evidence="1 2">
    <name type="scientific">Mangrovibacterium diazotrophicum</name>
    <dbReference type="NCBI Taxonomy" id="1261403"/>
    <lineage>
        <taxon>Bacteria</taxon>
        <taxon>Pseudomonadati</taxon>
        <taxon>Bacteroidota</taxon>
        <taxon>Bacteroidia</taxon>
        <taxon>Marinilabiliales</taxon>
        <taxon>Prolixibacteraceae</taxon>
        <taxon>Mangrovibacterium</taxon>
    </lineage>
</organism>
<dbReference type="AlphaFoldDB" id="A0A419W2T5"/>
<dbReference type="InterPro" id="IPR013783">
    <property type="entry name" value="Ig-like_fold"/>
</dbReference>
<dbReference type="Pfam" id="PF07610">
    <property type="entry name" value="DUF1573"/>
    <property type="match status" value="1"/>
</dbReference>
<dbReference type="PANTHER" id="PTHR37833">
    <property type="entry name" value="LIPOPROTEIN-RELATED"/>
    <property type="match status" value="1"/>
</dbReference>
<evidence type="ECO:0000313" key="2">
    <source>
        <dbReference type="Proteomes" id="UP000283387"/>
    </source>
</evidence>
<protein>
    <submittedName>
        <fullName evidence="1">Uncharacterized protein DUF1573</fullName>
    </submittedName>
</protein>
<dbReference type="EMBL" id="RAPN01000001">
    <property type="protein sequence ID" value="RKD89749.1"/>
    <property type="molecule type" value="Genomic_DNA"/>
</dbReference>
<dbReference type="OrthoDB" id="826619at2"/>
<proteinExistence type="predicted"/>